<keyword evidence="8 12" id="KW-0406">Ion transport</keyword>
<dbReference type="Pfam" id="PF00858">
    <property type="entry name" value="ASC"/>
    <property type="match status" value="1"/>
</dbReference>
<keyword evidence="3 12" id="KW-0813">Transport</keyword>
<dbReference type="GO" id="GO:0005272">
    <property type="term" value="F:sodium channel activity"/>
    <property type="evidence" value="ECO:0007669"/>
    <property type="project" value="UniProtKB-KW"/>
</dbReference>
<evidence type="ECO:0000256" key="13">
    <source>
        <dbReference type="SAM" id="Phobius"/>
    </source>
</evidence>
<evidence type="ECO:0000256" key="10">
    <source>
        <dbReference type="ARBA" id="ARBA00023201"/>
    </source>
</evidence>
<keyword evidence="10 12" id="KW-0739">Sodium transport</keyword>
<keyword evidence="9 13" id="KW-0472">Membrane</keyword>
<accession>A0A8D8R622</accession>
<reference evidence="14" key="1">
    <citation type="submission" date="2021-05" db="EMBL/GenBank/DDBJ databases">
        <authorList>
            <person name="Alioto T."/>
            <person name="Alioto T."/>
            <person name="Gomez Garrido J."/>
        </authorList>
    </citation>
    <scope>NUCLEOTIDE SEQUENCE</scope>
</reference>
<keyword evidence="7" id="KW-0915">Sodium</keyword>
<evidence type="ECO:0000256" key="3">
    <source>
        <dbReference type="ARBA" id="ARBA00022448"/>
    </source>
</evidence>
<keyword evidence="11 12" id="KW-0407">Ion channel</keyword>
<proteinExistence type="inferred from homology"/>
<evidence type="ECO:0000256" key="11">
    <source>
        <dbReference type="ARBA" id="ARBA00023303"/>
    </source>
</evidence>
<evidence type="ECO:0000256" key="8">
    <source>
        <dbReference type="ARBA" id="ARBA00023065"/>
    </source>
</evidence>
<protein>
    <submittedName>
        <fullName evidence="14">Uncharacterized protein</fullName>
    </submittedName>
</protein>
<evidence type="ECO:0000256" key="12">
    <source>
        <dbReference type="RuleBase" id="RU000679"/>
    </source>
</evidence>
<evidence type="ECO:0000256" key="7">
    <source>
        <dbReference type="ARBA" id="ARBA00023053"/>
    </source>
</evidence>
<evidence type="ECO:0000256" key="5">
    <source>
        <dbReference type="ARBA" id="ARBA00022692"/>
    </source>
</evidence>
<evidence type="ECO:0000256" key="9">
    <source>
        <dbReference type="ARBA" id="ARBA00023136"/>
    </source>
</evidence>
<sequence length="111" mass="13076">MYPQAQRLRAGHQDTNISRKSEHSHLYVYFRDSTAIMFKRYVHYSWSSFIASLGGILSLCMGGASVFTLIEVGLLIFKQCKNWVTNRINTKRTRPKRCHRRVTFSDQKIRY</sequence>
<organism evidence="14">
    <name type="scientific">Cacopsylla melanoneura</name>
    <dbReference type="NCBI Taxonomy" id="428564"/>
    <lineage>
        <taxon>Eukaryota</taxon>
        <taxon>Metazoa</taxon>
        <taxon>Ecdysozoa</taxon>
        <taxon>Arthropoda</taxon>
        <taxon>Hexapoda</taxon>
        <taxon>Insecta</taxon>
        <taxon>Pterygota</taxon>
        <taxon>Neoptera</taxon>
        <taxon>Paraneoptera</taxon>
        <taxon>Hemiptera</taxon>
        <taxon>Sternorrhyncha</taxon>
        <taxon>Psylloidea</taxon>
        <taxon>Psyllidae</taxon>
        <taxon>Psyllinae</taxon>
        <taxon>Cacopsylla</taxon>
    </lineage>
</organism>
<dbReference type="EMBL" id="HBUF01131992">
    <property type="protein sequence ID" value="CAG6644371.1"/>
    <property type="molecule type" value="Transcribed_RNA"/>
</dbReference>
<evidence type="ECO:0000256" key="1">
    <source>
        <dbReference type="ARBA" id="ARBA00004141"/>
    </source>
</evidence>
<name>A0A8D8R622_9HEMI</name>
<evidence type="ECO:0000256" key="4">
    <source>
        <dbReference type="ARBA" id="ARBA00022461"/>
    </source>
</evidence>
<evidence type="ECO:0000256" key="6">
    <source>
        <dbReference type="ARBA" id="ARBA00022989"/>
    </source>
</evidence>
<feature type="transmembrane region" description="Helical" evidence="13">
    <location>
        <begin position="49"/>
        <end position="77"/>
    </location>
</feature>
<keyword evidence="4 12" id="KW-0894">Sodium channel</keyword>
<evidence type="ECO:0000313" key="14">
    <source>
        <dbReference type="EMBL" id="CAG6644371.1"/>
    </source>
</evidence>
<keyword evidence="5 12" id="KW-0812">Transmembrane</keyword>
<dbReference type="Gene3D" id="1.10.287.770">
    <property type="entry name" value="YojJ-like"/>
    <property type="match status" value="1"/>
</dbReference>
<evidence type="ECO:0000256" key="2">
    <source>
        <dbReference type="ARBA" id="ARBA00007193"/>
    </source>
</evidence>
<dbReference type="GO" id="GO:0016020">
    <property type="term" value="C:membrane"/>
    <property type="evidence" value="ECO:0007669"/>
    <property type="project" value="UniProtKB-SubCell"/>
</dbReference>
<keyword evidence="6 13" id="KW-1133">Transmembrane helix</keyword>
<dbReference type="InterPro" id="IPR001873">
    <property type="entry name" value="ENaC"/>
</dbReference>
<dbReference type="AlphaFoldDB" id="A0A8D8R622"/>
<comment type="subcellular location">
    <subcellularLocation>
        <location evidence="1">Membrane</location>
        <topology evidence="1">Multi-pass membrane protein</topology>
    </subcellularLocation>
</comment>
<comment type="similarity">
    <text evidence="2 12">Belongs to the amiloride-sensitive sodium channel (TC 1.A.6) family.</text>
</comment>